<protein>
    <recommendedName>
        <fullName evidence="2">Dehydrogenase</fullName>
    </recommendedName>
</protein>
<evidence type="ECO:0000313" key="1">
    <source>
        <dbReference type="EMBL" id="NER30278.1"/>
    </source>
</evidence>
<evidence type="ECO:0008006" key="2">
    <source>
        <dbReference type="Google" id="ProtNLM"/>
    </source>
</evidence>
<organism evidence="1">
    <name type="scientific">Symploca sp. SIO1C4</name>
    <dbReference type="NCBI Taxonomy" id="2607765"/>
    <lineage>
        <taxon>Bacteria</taxon>
        <taxon>Bacillati</taxon>
        <taxon>Cyanobacteriota</taxon>
        <taxon>Cyanophyceae</taxon>
        <taxon>Coleofasciculales</taxon>
        <taxon>Coleofasciculaceae</taxon>
        <taxon>Symploca</taxon>
    </lineage>
</organism>
<comment type="caution">
    <text evidence="1">The sequence shown here is derived from an EMBL/GenBank/DDBJ whole genome shotgun (WGS) entry which is preliminary data.</text>
</comment>
<dbReference type="PANTHER" id="PTHR42685">
    <property type="entry name" value="GERANYLGERANYL DIPHOSPHATE REDUCTASE"/>
    <property type="match status" value="1"/>
</dbReference>
<reference evidence="1" key="1">
    <citation type="submission" date="2019-11" db="EMBL/GenBank/DDBJ databases">
        <title>Genomic insights into an expanded diversity of filamentous marine cyanobacteria reveals the extraordinary biosynthetic potential of Moorea and Okeania.</title>
        <authorList>
            <person name="Ferreira Leao T."/>
            <person name="Wang M."/>
            <person name="Moss N."/>
            <person name="Da Silva R."/>
            <person name="Sanders J."/>
            <person name="Nurk S."/>
            <person name="Gurevich A."/>
            <person name="Humphrey G."/>
            <person name="Reher R."/>
            <person name="Zhu Q."/>
            <person name="Belda-Ferre P."/>
            <person name="Glukhov E."/>
            <person name="Rex R."/>
            <person name="Dorrestein P.C."/>
            <person name="Knight R."/>
            <person name="Pevzner P."/>
            <person name="Gerwick W.H."/>
            <person name="Gerwick L."/>
        </authorList>
    </citation>
    <scope>NUCLEOTIDE SEQUENCE</scope>
    <source>
        <strain evidence="1">SIO1C4</strain>
    </source>
</reference>
<dbReference type="AlphaFoldDB" id="A0A6B3NM46"/>
<sequence length="221" mass="24393">MAQWLGFKERQQRTAIALENKNSSVAANEPIRFDFGQVKNGYIWQMPKADGYSLGIGTFRGGEDKNLQRTLSDYAKNCGLDLNNCQQHEHALCLWNGEQKLHTQNAILAGEAACVVDPFTAEGIRPSMYSGIKAAEAIEGAIAGIGDALEKYTQLMNEEWGSDMGYASKLTGTFFRFPGIGYKVGVKQPQATQIMLQIMCGELRYSEVVNRALKRLIPFGG</sequence>
<dbReference type="InterPro" id="IPR036188">
    <property type="entry name" value="FAD/NAD-bd_sf"/>
</dbReference>
<proteinExistence type="predicted"/>
<name>A0A6B3NM46_9CYAN</name>
<dbReference type="EMBL" id="JAAHFQ010000519">
    <property type="protein sequence ID" value="NER30278.1"/>
    <property type="molecule type" value="Genomic_DNA"/>
</dbReference>
<gene>
    <name evidence="1" type="ORF">F6J89_22300</name>
</gene>
<dbReference type="SUPFAM" id="SSF51905">
    <property type="entry name" value="FAD/NAD(P)-binding domain"/>
    <property type="match status" value="1"/>
</dbReference>
<dbReference type="PANTHER" id="PTHR42685:SF22">
    <property type="entry name" value="CONDITIONED MEDIUM FACTOR RECEPTOR 1"/>
    <property type="match status" value="1"/>
</dbReference>
<dbReference type="InterPro" id="IPR050407">
    <property type="entry name" value="Geranylgeranyl_reductase"/>
</dbReference>
<dbReference type="Gene3D" id="3.50.50.60">
    <property type="entry name" value="FAD/NAD(P)-binding domain"/>
    <property type="match status" value="1"/>
</dbReference>
<accession>A0A6B3NM46</accession>